<dbReference type="InterPro" id="IPR007630">
    <property type="entry name" value="RNA_pol_sigma70_r4"/>
</dbReference>
<dbReference type="InterPro" id="IPR013324">
    <property type="entry name" value="RNA_pol_sigma_r3/r4-like"/>
</dbReference>
<dbReference type="Proteomes" id="UP000234891">
    <property type="component" value="Unassembled WGS sequence"/>
</dbReference>
<dbReference type="GO" id="GO:0006352">
    <property type="term" value="P:DNA-templated transcription initiation"/>
    <property type="evidence" value="ECO:0007669"/>
    <property type="project" value="InterPro"/>
</dbReference>
<dbReference type="EMBL" id="NIHS01000044">
    <property type="protein sequence ID" value="PLT69346.1"/>
    <property type="molecule type" value="Genomic_DNA"/>
</dbReference>
<sequence length="124" mass="14795">MMLTIKGTLKQKRKQLSKRSRHEILFCEMNEIEMNPPTTIDEHFFDMTIFQVLNFTVYVSDEKIGTALCKLSARQREFILLYYFQDMNDKEIAKLYHLSRSAISYTRNKGLEKLKNLLNEESYK</sequence>
<dbReference type="GO" id="GO:0003700">
    <property type="term" value="F:DNA-binding transcription factor activity"/>
    <property type="evidence" value="ECO:0007669"/>
    <property type="project" value="InterPro"/>
</dbReference>
<dbReference type="SUPFAM" id="SSF88659">
    <property type="entry name" value="Sigma3 and sigma4 domains of RNA polymerase sigma factors"/>
    <property type="match status" value="1"/>
</dbReference>
<gene>
    <name evidence="2" type="ORF">CDL26_15330</name>
</gene>
<evidence type="ECO:0000313" key="2">
    <source>
        <dbReference type="EMBL" id="PLT69346.1"/>
    </source>
</evidence>
<dbReference type="InterPro" id="IPR036388">
    <property type="entry name" value="WH-like_DNA-bd_sf"/>
</dbReference>
<protein>
    <submittedName>
        <fullName evidence="2">RNA polymerase subunit sigma-70</fullName>
    </submittedName>
</protein>
<dbReference type="Gene3D" id="1.10.10.10">
    <property type="entry name" value="Winged helix-like DNA-binding domain superfamily/Winged helix DNA-binding domain"/>
    <property type="match status" value="1"/>
</dbReference>
<evidence type="ECO:0000259" key="1">
    <source>
        <dbReference type="Pfam" id="PF04545"/>
    </source>
</evidence>
<feature type="domain" description="RNA polymerase sigma-70 region 4" evidence="1">
    <location>
        <begin position="67"/>
        <end position="115"/>
    </location>
</feature>
<accession>A0A2N5P2J5</accession>
<proteinExistence type="predicted"/>
<dbReference type="AlphaFoldDB" id="A0A2N5P2J5"/>
<comment type="caution">
    <text evidence="2">The sequence shown here is derived from an EMBL/GenBank/DDBJ whole genome shotgun (WGS) entry which is preliminary data.</text>
</comment>
<evidence type="ECO:0000313" key="3">
    <source>
        <dbReference type="Proteomes" id="UP000234891"/>
    </source>
</evidence>
<name>A0A2N5P2J5_MEDGN</name>
<organism evidence="2 3">
    <name type="scientific">Mediterraneibacter gnavus</name>
    <name type="common">Ruminococcus gnavus</name>
    <dbReference type="NCBI Taxonomy" id="33038"/>
    <lineage>
        <taxon>Bacteria</taxon>
        <taxon>Bacillati</taxon>
        <taxon>Bacillota</taxon>
        <taxon>Clostridia</taxon>
        <taxon>Lachnospirales</taxon>
        <taxon>Lachnospiraceae</taxon>
        <taxon>Mediterraneibacter</taxon>
    </lineage>
</organism>
<dbReference type="Pfam" id="PF04545">
    <property type="entry name" value="Sigma70_r4"/>
    <property type="match status" value="1"/>
</dbReference>
<dbReference type="CDD" id="cd06171">
    <property type="entry name" value="Sigma70_r4"/>
    <property type="match status" value="1"/>
</dbReference>
<reference evidence="2 3" key="1">
    <citation type="journal article" date="2017" name="Genome Med.">
        <title>A novel Ruminococcus gnavus clade enriched in inflammatory bowel disease patients.</title>
        <authorList>
            <person name="Hall A.B."/>
            <person name="Yassour M."/>
            <person name="Sauk J."/>
            <person name="Garner A."/>
            <person name="Jiang X."/>
            <person name="Arthur T."/>
            <person name="Lagoudas G.K."/>
            <person name="Vatanen T."/>
            <person name="Fornelos N."/>
            <person name="Wilson R."/>
            <person name="Bertha M."/>
            <person name="Cohen M."/>
            <person name="Garber J."/>
            <person name="Khalili H."/>
            <person name="Gevers D."/>
            <person name="Ananthakrishnan A.N."/>
            <person name="Kugathasan S."/>
            <person name="Lander E.S."/>
            <person name="Blainey P."/>
            <person name="Vlamakis H."/>
            <person name="Xavier R.J."/>
            <person name="Huttenhower C."/>
        </authorList>
    </citation>
    <scope>NUCLEOTIDE SEQUENCE [LARGE SCALE GENOMIC DNA]</scope>
    <source>
        <strain evidence="2 3">RJX1124</strain>
    </source>
</reference>